<proteinExistence type="inferred from homology"/>
<dbReference type="PATRIC" id="fig|1789004.3.peg.1400"/>
<evidence type="ECO:0000313" key="9">
    <source>
        <dbReference type="Proteomes" id="UP000075653"/>
    </source>
</evidence>
<comment type="caution">
    <text evidence="8">The sequence shown here is derived from an EMBL/GenBank/DDBJ whole genome shotgun (WGS) entry which is preliminary data.</text>
</comment>
<dbReference type="Proteomes" id="UP000075653">
    <property type="component" value="Unassembled WGS sequence"/>
</dbReference>
<sequence length="460" mass="47740">MREKETMGVAQVGVEKNIRPESGIESAPDAEQSGLWEEAQEWTKGVPPGRVRRHLHWWVAAGLGLAVVLGFGVQALVGRVRAASSPSLDAQTVVLGQAPAVSTLQHELVREQMADPGPPPPLVDDAGEKARQAEQERQHQIELARVQQAAQIAASPILAIGGPVAQPVPLSTPAPGSSSSIAEPGSGMGILPGSESVPPNIPSLGLGLNGVGALPALTGMVASPWNPTPAIPGAAPQTPPAKVRSRQNTTPLEPIRPSNHALVLEGTVMPAVLITQINSDLPGLITAQITEDVYDSIDGTLLAIPKGSRLIGQFAAHILPGQERLMASFHRLILPSGVSFQLEDMVASDDQGQSGMQDEVDNRFWKRLGGQFMTAGLAQIIAQPTGGVTVLGGMGNNLTTDAAGQILVNTASIGFAGQAAIGPVIIIKKGYPFTLLVNRDMDFASLASASAEMSGAPSTP</sequence>
<evidence type="ECO:0000256" key="6">
    <source>
        <dbReference type="SAM" id="MobiDB-lite"/>
    </source>
</evidence>
<evidence type="ECO:0000256" key="1">
    <source>
        <dbReference type="ARBA" id="ARBA00004167"/>
    </source>
</evidence>
<evidence type="ECO:0000256" key="5">
    <source>
        <dbReference type="ARBA" id="ARBA00023136"/>
    </source>
</evidence>
<feature type="region of interest" description="Disordered" evidence="6">
    <location>
        <begin position="234"/>
        <end position="255"/>
    </location>
</feature>
<protein>
    <submittedName>
        <fullName evidence="8">Type IV secretion system protein PtlG</fullName>
    </submittedName>
</protein>
<accession>A0A149VY18</accession>
<dbReference type="AlphaFoldDB" id="A0A149VY18"/>
<dbReference type="InterPro" id="IPR005498">
    <property type="entry name" value="T4SS_VirB10/TraB/TrbI"/>
</dbReference>
<evidence type="ECO:0000256" key="2">
    <source>
        <dbReference type="ARBA" id="ARBA00010265"/>
    </source>
</evidence>
<evidence type="ECO:0000256" key="3">
    <source>
        <dbReference type="ARBA" id="ARBA00022692"/>
    </source>
</evidence>
<evidence type="ECO:0000313" key="8">
    <source>
        <dbReference type="EMBL" id="KXW58086.1"/>
    </source>
</evidence>
<organism evidence="8 9">
    <name type="scientific">Ferrovum myxofaciens</name>
    <dbReference type="NCBI Taxonomy" id="416213"/>
    <lineage>
        <taxon>Bacteria</taxon>
        <taxon>Pseudomonadati</taxon>
        <taxon>Pseudomonadota</taxon>
        <taxon>Betaproteobacteria</taxon>
        <taxon>Ferrovales</taxon>
        <taxon>Ferrovaceae</taxon>
        <taxon>Ferrovum</taxon>
    </lineage>
</organism>
<comment type="similarity">
    <text evidence="2">Belongs to the TrbI/VirB10 family.</text>
</comment>
<dbReference type="EMBL" id="LRRD01000025">
    <property type="protein sequence ID" value="KXW58086.1"/>
    <property type="molecule type" value="Genomic_DNA"/>
</dbReference>
<dbReference type="GO" id="GO:0016020">
    <property type="term" value="C:membrane"/>
    <property type="evidence" value="ECO:0007669"/>
    <property type="project" value="UniProtKB-SubCell"/>
</dbReference>
<dbReference type="Pfam" id="PF03743">
    <property type="entry name" value="TrbI"/>
    <property type="match status" value="1"/>
</dbReference>
<keyword evidence="3 7" id="KW-0812">Transmembrane</keyword>
<keyword evidence="9" id="KW-1185">Reference proteome</keyword>
<dbReference type="InterPro" id="IPR042217">
    <property type="entry name" value="T4SS_VirB10/TrbI"/>
</dbReference>
<feature type="transmembrane region" description="Helical" evidence="7">
    <location>
        <begin position="57"/>
        <end position="77"/>
    </location>
</feature>
<dbReference type="STRING" id="1789004.FEMY_13820"/>
<gene>
    <name evidence="8" type="primary">ptlG</name>
    <name evidence="8" type="ORF">FEMY_13820</name>
</gene>
<keyword evidence="5 7" id="KW-0472">Membrane</keyword>
<comment type="subcellular location">
    <subcellularLocation>
        <location evidence="1">Membrane</location>
        <topology evidence="1">Single-pass membrane protein</topology>
    </subcellularLocation>
</comment>
<evidence type="ECO:0000256" key="7">
    <source>
        <dbReference type="SAM" id="Phobius"/>
    </source>
</evidence>
<feature type="region of interest" description="Disordered" evidence="6">
    <location>
        <begin position="1"/>
        <end position="33"/>
    </location>
</feature>
<evidence type="ECO:0000256" key="4">
    <source>
        <dbReference type="ARBA" id="ARBA00022989"/>
    </source>
</evidence>
<name>A0A149VY18_9PROT</name>
<reference evidence="8 9" key="1">
    <citation type="submission" date="2016-01" db="EMBL/GenBank/DDBJ databases">
        <title>Genome sequence of the acidophilic iron oxidising Ferrovum strain Z-31.</title>
        <authorList>
            <person name="Poehlein A."/>
            <person name="Ullrich S.R."/>
            <person name="Schloemann M."/>
            <person name="Muehling M."/>
            <person name="Daniel R."/>
        </authorList>
    </citation>
    <scope>NUCLEOTIDE SEQUENCE [LARGE SCALE GENOMIC DNA]</scope>
    <source>
        <strain evidence="8 9">Z-31</strain>
    </source>
</reference>
<feature type="region of interest" description="Disordered" evidence="6">
    <location>
        <begin position="112"/>
        <end position="132"/>
    </location>
</feature>
<keyword evidence="4 7" id="KW-1133">Transmembrane helix</keyword>
<dbReference type="RefSeq" id="WP_062188077.1">
    <property type="nucleotide sequence ID" value="NZ_LRRD01000025.1"/>
</dbReference>
<dbReference type="CDD" id="cd16429">
    <property type="entry name" value="VirB10"/>
    <property type="match status" value="1"/>
</dbReference>
<dbReference type="Gene3D" id="2.40.128.260">
    <property type="entry name" value="Type IV secretion system, VirB10/TraB/TrbI"/>
    <property type="match status" value="1"/>
</dbReference>